<dbReference type="PANTHER" id="PTHR42732">
    <property type="entry name" value="BETA-GALACTOSIDASE"/>
    <property type="match status" value="1"/>
</dbReference>
<dbReference type="InterPro" id="IPR013783">
    <property type="entry name" value="Ig-like_fold"/>
</dbReference>
<reference evidence="5 6" key="1">
    <citation type="submission" date="2016-01" db="EMBL/GenBank/DDBJ databases">
        <title>High potential of lignocellulose degradation of a new Verrucomicrobia species.</title>
        <authorList>
            <person name="Wang Y."/>
            <person name="Shi Y."/>
            <person name="Qiu Z."/>
            <person name="Liu S."/>
            <person name="Yang H."/>
        </authorList>
    </citation>
    <scope>NUCLEOTIDE SEQUENCE [LARGE SCALE GENOMIC DNA]</scope>
    <source>
        <strain evidence="5 6">TSB47</strain>
    </source>
</reference>
<dbReference type="STRING" id="1184151.AW736_23345"/>
<dbReference type="InterPro" id="IPR051913">
    <property type="entry name" value="GH2_Domain-Containing"/>
</dbReference>
<evidence type="ECO:0000259" key="4">
    <source>
        <dbReference type="Pfam" id="PF18565"/>
    </source>
</evidence>
<evidence type="ECO:0000313" key="5">
    <source>
        <dbReference type="EMBL" id="OAM87347.1"/>
    </source>
</evidence>
<feature type="domain" description="Glycoside hydrolase family 2" evidence="4">
    <location>
        <begin position="2"/>
        <end position="85"/>
    </location>
</feature>
<name>A0A178IDW4_9BACT</name>
<comment type="caution">
    <text evidence="5">The sequence shown here is derived from an EMBL/GenBank/DDBJ whole genome shotgun (WGS) entry which is preliminary data.</text>
</comment>
<sequence length="93" mass="10029">MDLQYVKVYAVDSKGRKVPTAAEEIAFELSGPARLIAVDNGNHSSDSLFGGNKTVLHKGFAMAILRSEKIAGTVKLKVTAAELKQLEETLIVK</sequence>
<keyword evidence="2" id="KW-0378">Hydrolase</keyword>
<dbReference type="GO" id="GO:0016798">
    <property type="term" value="F:hydrolase activity, acting on glycosyl bonds"/>
    <property type="evidence" value="ECO:0007669"/>
    <property type="project" value="UniProtKB-KW"/>
</dbReference>
<dbReference type="Proteomes" id="UP000078486">
    <property type="component" value="Unassembled WGS sequence"/>
</dbReference>
<dbReference type="InterPro" id="IPR040605">
    <property type="entry name" value="Glyco_hydro2_dom5"/>
</dbReference>
<dbReference type="AlphaFoldDB" id="A0A178IDW4"/>
<protein>
    <recommendedName>
        <fullName evidence="4">Glycoside hydrolase family 2 domain-containing protein</fullName>
    </recommendedName>
</protein>
<dbReference type="Gene3D" id="2.60.40.10">
    <property type="entry name" value="Immunoglobulins"/>
    <property type="match status" value="1"/>
</dbReference>
<evidence type="ECO:0000313" key="6">
    <source>
        <dbReference type="Proteomes" id="UP000078486"/>
    </source>
</evidence>
<keyword evidence="6" id="KW-1185">Reference proteome</keyword>
<evidence type="ECO:0000256" key="1">
    <source>
        <dbReference type="ARBA" id="ARBA00007401"/>
    </source>
</evidence>
<dbReference type="Pfam" id="PF18565">
    <property type="entry name" value="Glyco_hydro2_C5"/>
    <property type="match status" value="1"/>
</dbReference>
<evidence type="ECO:0000256" key="3">
    <source>
        <dbReference type="ARBA" id="ARBA00023295"/>
    </source>
</evidence>
<proteinExistence type="inferred from homology"/>
<evidence type="ECO:0000256" key="2">
    <source>
        <dbReference type="ARBA" id="ARBA00022801"/>
    </source>
</evidence>
<dbReference type="EMBL" id="LRRQ01000174">
    <property type="protein sequence ID" value="OAM87347.1"/>
    <property type="molecule type" value="Genomic_DNA"/>
</dbReference>
<organism evidence="5 6">
    <name type="scientific">Termitidicoccus mucosus</name>
    <dbReference type="NCBI Taxonomy" id="1184151"/>
    <lineage>
        <taxon>Bacteria</taxon>
        <taxon>Pseudomonadati</taxon>
        <taxon>Verrucomicrobiota</taxon>
        <taxon>Opitutia</taxon>
        <taxon>Opitutales</taxon>
        <taxon>Opitutaceae</taxon>
        <taxon>Termitidicoccus</taxon>
    </lineage>
</organism>
<comment type="similarity">
    <text evidence="1">Belongs to the glycosyl hydrolase 2 family.</text>
</comment>
<gene>
    <name evidence="5" type="ORF">AW736_23345</name>
</gene>
<keyword evidence="3" id="KW-0326">Glycosidase</keyword>
<accession>A0A178IDW4</accession>
<dbReference type="PANTHER" id="PTHR42732:SF1">
    <property type="entry name" value="BETA-MANNOSIDASE"/>
    <property type="match status" value="1"/>
</dbReference>